<dbReference type="Proteomes" id="UP000655225">
    <property type="component" value="Unassembled WGS sequence"/>
</dbReference>
<evidence type="ECO:0000313" key="1">
    <source>
        <dbReference type="EMBL" id="KAF8412046.1"/>
    </source>
</evidence>
<keyword evidence="2" id="KW-1185">Reference proteome</keyword>
<organism evidence="1 2">
    <name type="scientific">Tetracentron sinense</name>
    <name type="common">Spur-leaf</name>
    <dbReference type="NCBI Taxonomy" id="13715"/>
    <lineage>
        <taxon>Eukaryota</taxon>
        <taxon>Viridiplantae</taxon>
        <taxon>Streptophyta</taxon>
        <taxon>Embryophyta</taxon>
        <taxon>Tracheophyta</taxon>
        <taxon>Spermatophyta</taxon>
        <taxon>Magnoliopsida</taxon>
        <taxon>Trochodendrales</taxon>
        <taxon>Trochodendraceae</taxon>
        <taxon>Tetracentron</taxon>
    </lineage>
</organism>
<evidence type="ECO:0000313" key="2">
    <source>
        <dbReference type="Proteomes" id="UP000655225"/>
    </source>
</evidence>
<sequence length="127" mass="14291">MLPIDLLLLCFTGSEDRRLSDLQTRDCLVMEELAGAIPPKAVVDNPKKISLQQMIFRDSPAPFNCTSTVGIPATPPSVFSSWLDLMRYLLFVGKKMKEIKEGFSREEAEDLPPPVKQKMTDEIFCRG</sequence>
<reference evidence="1 2" key="1">
    <citation type="submission" date="2020-04" db="EMBL/GenBank/DDBJ databases">
        <title>Plant Genome Project.</title>
        <authorList>
            <person name="Zhang R.-G."/>
        </authorList>
    </citation>
    <scope>NUCLEOTIDE SEQUENCE [LARGE SCALE GENOMIC DNA]</scope>
    <source>
        <strain evidence="1">YNK0</strain>
        <tissue evidence="1">Leaf</tissue>
    </source>
</reference>
<proteinExistence type="predicted"/>
<dbReference type="AlphaFoldDB" id="A0A834ZRH5"/>
<gene>
    <name evidence="1" type="ORF">HHK36_004606</name>
</gene>
<accession>A0A834ZRH5</accession>
<protein>
    <submittedName>
        <fullName evidence="1">Uncharacterized protein</fullName>
    </submittedName>
</protein>
<name>A0A834ZRH5_TETSI</name>
<dbReference type="EMBL" id="JABCRI010000002">
    <property type="protein sequence ID" value="KAF8412046.1"/>
    <property type="molecule type" value="Genomic_DNA"/>
</dbReference>
<comment type="caution">
    <text evidence="1">The sequence shown here is derived from an EMBL/GenBank/DDBJ whole genome shotgun (WGS) entry which is preliminary data.</text>
</comment>